<dbReference type="PRINTS" id="PR01217">
    <property type="entry name" value="PRICHEXTENSN"/>
</dbReference>
<gene>
    <name evidence="1" type="ORF">PX52LOC_07405</name>
</gene>
<dbReference type="Proteomes" id="UP000324974">
    <property type="component" value="Chromosome"/>
</dbReference>
<keyword evidence="2" id="KW-1185">Reference proteome</keyword>
<dbReference type="InterPro" id="IPR018247">
    <property type="entry name" value="EF_Hand_1_Ca_BS"/>
</dbReference>
<reference evidence="2" key="1">
    <citation type="submission" date="2019-08" db="EMBL/GenBank/DDBJ databases">
        <title>Limnoglobus roseus gen. nov., sp. nov., a novel freshwater planctomycete with a giant genome from the family Gemmataceae.</title>
        <authorList>
            <person name="Kulichevskaya I.S."/>
            <person name="Naumoff D.G."/>
            <person name="Miroshnikov K."/>
            <person name="Ivanova A."/>
            <person name="Philippov D.A."/>
            <person name="Hakobyan A."/>
            <person name="Rijpstra I.C."/>
            <person name="Sinninghe Damste J.S."/>
            <person name="Liesack W."/>
            <person name="Dedysh S.N."/>
        </authorList>
    </citation>
    <scope>NUCLEOTIDE SEQUENCE [LARGE SCALE GENOMIC DNA]</scope>
    <source>
        <strain evidence="2">PX52</strain>
    </source>
</reference>
<proteinExistence type="predicted"/>
<organism evidence="1 2">
    <name type="scientific">Limnoglobus roseus</name>
    <dbReference type="NCBI Taxonomy" id="2598579"/>
    <lineage>
        <taxon>Bacteria</taxon>
        <taxon>Pseudomonadati</taxon>
        <taxon>Planctomycetota</taxon>
        <taxon>Planctomycetia</taxon>
        <taxon>Gemmatales</taxon>
        <taxon>Gemmataceae</taxon>
        <taxon>Limnoglobus</taxon>
    </lineage>
</organism>
<dbReference type="EMBL" id="CP042425">
    <property type="protein sequence ID" value="QEL20312.1"/>
    <property type="molecule type" value="Genomic_DNA"/>
</dbReference>
<evidence type="ECO:0000313" key="1">
    <source>
        <dbReference type="EMBL" id="QEL20312.1"/>
    </source>
</evidence>
<accession>A0A5C1ARE4</accession>
<name>A0A5C1ARE4_9BACT</name>
<dbReference type="PROSITE" id="PS00018">
    <property type="entry name" value="EF_HAND_1"/>
    <property type="match status" value="1"/>
</dbReference>
<sequence>MSSTTARRFVPHCAPLEARETPAVAFTESFDTSPFPFAPGGWQEWSSNGSDYAAVNRDHATSGQQALALYGTLGVQSRIWTSTVNPGDVSVQAYVLSDNPAPILLFARGAGLDTAGASYVGVTVGPVGSVSIVESIGGMEHVLASSAATQPIATTWLNVRVQMTGDQVSVRVQGANTSEFLAPDGHWQADAVDVLATAVSVQPSSGLAGIGRQSGPYGTGYVDDFSVFSSDATPVVVTPIPPPVEVPPVVTVPPVVVPPPVDETPPVDVSPPAVPPVVEVPPVVPPAVPPVTVPDVPPVVPPVTVPDVPPVTVPDVPPVVPPVTVPDVPPVTVPDVPPVVPPVVVPPTVPPAVPPIVVPPVVPPAVPPPAVPPTPVQHYTHIRLAELAYDNTPIGQFEKDLAANSIDLIVPNPKYFDTFEQVAPDSTKYLYSNVSNLYQDLLTNWLKYADAHGLDREAAFYHVSKATAFTGSSPSSQPVNWFWSVSRAAANGSGAVTDLTANARGGRNVGVTFGGTGEAVTLGFPDKFRELNVTLTRPPQAGWSGVWEYAAGTNAAGQTVWKTLPLLADGTTGLQKDGQITFDPPADWVASATAGSTNPLYAVRFRTTTGTAAQAPEAKTILGRDYVGANGKTTGTIPAFDAKADANGDGYLNDQEYANRRTGFDARFTYESRLFYPYYGQMRFITNPTSDGVKAWAADVHAALLAANPIADGIFMDNASGRSPVGTTPVLESTTTYSAQMAGVIQAIRNATPGKVILANTTGGGTDATGVTAAAGASLEEFLLRPNDANWSQLGDVANTVQQRLNAGDGSTQVILDSHPGSVANMTDPRTQIGTLSYYYLLADPVKTYLMIWGGYAPAAAWSKKWIPAATVDVGQPAGTMQVFAQGADPQNAKLTYKVFSREYDDALVLFKPRSYTLGQGTGTTDDATATTHQLNGNYRQVNADGTLGPVIQSITLRNGEGAVLMKA</sequence>
<dbReference type="RefSeq" id="WP_149114622.1">
    <property type="nucleotide sequence ID" value="NZ_CP042425.1"/>
</dbReference>
<dbReference type="KEGG" id="lrs:PX52LOC_07405"/>
<dbReference type="AlphaFoldDB" id="A0A5C1ARE4"/>
<protein>
    <submittedName>
        <fullName evidence="1">Uncharacterized protein</fullName>
    </submittedName>
</protein>
<dbReference type="OrthoDB" id="223345at2"/>
<evidence type="ECO:0000313" key="2">
    <source>
        <dbReference type="Proteomes" id="UP000324974"/>
    </source>
</evidence>